<dbReference type="Pfam" id="PF02811">
    <property type="entry name" value="PHP"/>
    <property type="match status" value="1"/>
</dbReference>
<comment type="similarity">
    <text evidence="2 8">Belongs to the PHP hydrolase family. HisK subfamily.</text>
</comment>
<evidence type="ECO:0000313" key="11">
    <source>
        <dbReference type="Proteomes" id="UP000824193"/>
    </source>
</evidence>
<dbReference type="InterPro" id="IPR010140">
    <property type="entry name" value="Histidinol_P_phosphatase_HisJ"/>
</dbReference>
<comment type="caution">
    <text evidence="10">The sequence shown here is derived from an EMBL/GenBank/DDBJ whole genome shotgun (WGS) entry which is preliminary data.</text>
</comment>
<dbReference type="Proteomes" id="UP000824193">
    <property type="component" value="Unassembled WGS sequence"/>
</dbReference>
<evidence type="ECO:0000256" key="6">
    <source>
        <dbReference type="ARBA" id="ARBA00023102"/>
    </source>
</evidence>
<dbReference type="AlphaFoldDB" id="A0A9D1V4F2"/>
<name>A0A9D1V4F2_9FIRM</name>
<dbReference type="PANTHER" id="PTHR21039:SF0">
    <property type="entry name" value="HISTIDINOL-PHOSPHATASE"/>
    <property type="match status" value="1"/>
</dbReference>
<dbReference type="GO" id="GO:0000105">
    <property type="term" value="P:L-histidine biosynthetic process"/>
    <property type="evidence" value="ECO:0007669"/>
    <property type="project" value="UniProtKB-UniRule"/>
</dbReference>
<dbReference type="GO" id="GO:0005737">
    <property type="term" value="C:cytoplasm"/>
    <property type="evidence" value="ECO:0007669"/>
    <property type="project" value="TreeGrafter"/>
</dbReference>
<keyword evidence="5 8" id="KW-0378">Hydrolase</keyword>
<evidence type="ECO:0000256" key="3">
    <source>
        <dbReference type="ARBA" id="ARBA00013085"/>
    </source>
</evidence>
<organism evidence="10 11">
    <name type="scientific">Candidatus Allofournierella pullicola</name>
    <dbReference type="NCBI Taxonomy" id="2838596"/>
    <lineage>
        <taxon>Bacteria</taxon>
        <taxon>Bacillati</taxon>
        <taxon>Bacillota</taxon>
        <taxon>Clostridia</taxon>
        <taxon>Eubacteriales</taxon>
        <taxon>Oscillospiraceae</taxon>
        <taxon>Allofournierella</taxon>
    </lineage>
</organism>
<reference evidence="10" key="1">
    <citation type="journal article" date="2021" name="PeerJ">
        <title>Extensive microbial diversity within the chicken gut microbiome revealed by metagenomics and culture.</title>
        <authorList>
            <person name="Gilroy R."/>
            <person name="Ravi A."/>
            <person name="Getino M."/>
            <person name="Pursley I."/>
            <person name="Horton D.L."/>
            <person name="Alikhan N.F."/>
            <person name="Baker D."/>
            <person name="Gharbi K."/>
            <person name="Hall N."/>
            <person name="Watson M."/>
            <person name="Adriaenssens E.M."/>
            <person name="Foster-Nyarko E."/>
            <person name="Jarju S."/>
            <person name="Secka A."/>
            <person name="Antonio M."/>
            <person name="Oren A."/>
            <person name="Chaudhuri R.R."/>
            <person name="La Ragione R."/>
            <person name="Hildebrand F."/>
            <person name="Pallen M.J."/>
        </authorList>
    </citation>
    <scope>NUCLEOTIDE SEQUENCE</scope>
    <source>
        <strain evidence="10">2239</strain>
    </source>
</reference>
<evidence type="ECO:0000313" key="10">
    <source>
        <dbReference type="EMBL" id="HIX05931.1"/>
    </source>
</evidence>
<dbReference type="InterPro" id="IPR016195">
    <property type="entry name" value="Pol/histidinol_Pase-like"/>
</dbReference>
<proteinExistence type="inferred from homology"/>
<comment type="pathway">
    <text evidence="1 8">Amino-acid biosynthesis; L-histidine biosynthesis; L-histidine from 5-phospho-alpha-D-ribose 1-diphosphate: step 8/9.</text>
</comment>
<sequence>MKPQNLHTHTTFCDGKNTPAEMAAAAFAAGLGAIGFSGHSPLDGEEWCMAPADLPAYRAAVEEEKKRYAGRMQVFLGLEQDFFSPPPEGTFDYLIGSVHGLMLDGQLFAVDESPEAFARLADRCGGMEGLLRQYYSLLAQTPQRTGCDILGHFDLVTKFNEGNRFFDPETPRLRGFALEALEALAAQDVIFEVNTGAISRGWRTAPYPAVFLLKEMRRRNARVCITGDSHAAGALLTGFGQAKALLEQCGFSSCWYLARQGFQEGPLPDLR</sequence>
<dbReference type="NCBIfam" id="TIGR01856">
    <property type="entry name" value="hisJ_fam"/>
    <property type="match status" value="1"/>
</dbReference>
<keyword evidence="6 8" id="KW-0368">Histidine biosynthesis</keyword>
<evidence type="ECO:0000259" key="9">
    <source>
        <dbReference type="Pfam" id="PF02811"/>
    </source>
</evidence>
<comment type="catalytic activity">
    <reaction evidence="7 8">
        <text>L-histidinol phosphate + H2O = L-histidinol + phosphate</text>
        <dbReference type="Rhea" id="RHEA:14465"/>
        <dbReference type="ChEBI" id="CHEBI:15377"/>
        <dbReference type="ChEBI" id="CHEBI:43474"/>
        <dbReference type="ChEBI" id="CHEBI:57699"/>
        <dbReference type="ChEBI" id="CHEBI:57980"/>
        <dbReference type="EC" id="3.1.3.15"/>
    </reaction>
</comment>
<evidence type="ECO:0000256" key="1">
    <source>
        <dbReference type="ARBA" id="ARBA00004970"/>
    </source>
</evidence>
<dbReference type="EC" id="3.1.3.15" evidence="3 8"/>
<gene>
    <name evidence="10" type="ORF">H9865_07510</name>
</gene>
<evidence type="ECO:0000256" key="4">
    <source>
        <dbReference type="ARBA" id="ARBA00022605"/>
    </source>
</evidence>
<feature type="domain" description="PHP" evidence="9">
    <location>
        <begin position="6"/>
        <end position="195"/>
    </location>
</feature>
<protein>
    <recommendedName>
        <fullName evidence="3 8">Histidinol-phosphatase</fullName>
        <shortName evidence="8">HolPase</shortName>
        <ecNumber evidence="3 8">3.1.3.15</ecNumber>
    </recommendedName>
</protein>
<reference evidence="10" key="2">
    <citation type="submission" date="2021-04" db="EMBL/GenBank/DDBJ databases">
        <authorList>
            <person name="Gilroy R."/>
        </authorList>
    </citation>
    <scope>NUCLEOTIDE SEQUENCE</scope>
    <source>
        <strain evidence="10">2239</strain>
    </source>
</reference>
<dbReference type="SUPFAM" id="SSF89550">
    <property type="entry name" value="PHP domain-like"/>
    <property type="match status" value="1"/>
</dbReference>
<dbReference type="EMBL" id="DXFW01000021">
    <property type="protein sequence ID" value="HIX05931.1"/>
    <property type="molecule type" value="Genomic_DNA"/>
</dbReference>
<dbReference type="InterPro" id="IPR004013">
    <property type="entry name" value="PHP_dom"/>
</dbReference>
<dbReference type="GO" id="GO:0004401">
    <property type="term" value="F:histidinol-phosphatase activity"/>
    <property type="evidence" value="ECO:0007669"/>
    <property type="project" value="UniProtKB-UniRule"/>
</dbReference>
<evidence type="ECO:0000256" key="8">
    <source>
        <dbReference type="RuleBase" id="RU366003"/>
    </source>
</evidence>
<dbReference type="Gene3D" id="3.20.20.140">
    <property type="entry name" value="Metal-dependent hydrolases"/>
    <property type="match status" value="1"/>
</dbReference>
<dbReference type="PANTHER" id="PTHR21039">
    <property type="entry name" value="HISTIDINOL PHOSPHATASE-RELATED"/>
    <property type="match status" value="1"/>
</dbReference>
<keyword evidence="4 8" id="KW-0028">Amino-acid biosynthesis</keyword>
<evidence type="ECO:0000256" key="7">
    <source>
        <dbReference type="ARBA" id="ARBA00049158"/>
    </source>
</evidence>
<accession>A0A9D1V4F2</accession>
<evidence type="ECO:0000256" key="5">
    <source>
        <dbReference type="ARBA" id="ARBA00022801"/>
    </source>
</evidence>
<evidence type="ECO:0000256" key="2">
    <source>
        <dbReference type="ARBA" id="ARBA00009152"/>
    </source>
</evidence>